<dbReference type="Proteomes" id="UP000254866">
    <property type="component" value="Unassembled WGS sequence"/>
</dbReference>
<dbReference type="InterPro" id="IPR027417">
    <property type="entry name" value="P-loop_NTPase"/>
</dbReference>
<dbReference type="STRING" id="2656787.A0A370T9H6"/>
<dbReference type="PANTHER" id="PTHR37534:SF49">
    <property type="entry name" value="LYSINE BIOSYNTHESIS REGULATORY PROTEIN LYS14"/>
    <property type="match status" value="1"/>
</dbReference>
<evidence type="ECO:0000313" key="3">
    <source>
        <dbReference type="EMBL" id="RDL30213.1"/>
    </source>
</evidence>
<dbReference type="GO" id="GO:0000976">
    <property type="term" value="F:transcription cis-regulatory region binding"/>
    <property type="evidence" value="ECO:0007669"/>
    <property type="project" value="TreeGrafter"/>
</dbReference>
<organism evidence="3 4">
    <name type="scientific">Venustampulla echinocandica</name>
    <dbReference type="NCBI Taxonomy" id="2656787"/>
    <lineage>
        <taxon>Eukaryota</taxon>
        <taxon>Fungi</taxon>
        <taxon>Dikarya</taxon>
        <taxon>Ascomycota</taxon>
        <taxon>Pezizomycotina</taxon>
        <taxon>Leotiomycetes</taxon>
        <taxon>Helotiales</taxon>
        <taxon>Pleuroascaceae</taxon>
        <taxon>Venustampulla</taxon>
    </lineage>
</organism>
<gene>
    <name evidence="3" type="ORF">BP5553_10491</name>
</gene>
<dbReference type="OrthoDB" id="3509362at2759"/>
<reference evidence="3 4" key="1">
    <citation type="journal article" date="2018" name="IMA Fungus">
        <title>IMA Genome-F 9: Draft genome sequence of Annulohypoxylon stygium, Aspergillus mulundensis, Berkeleyomyces basicola (syn. Thielaviopsis basicola), Ceratocystis smalleyi, two Cercospora beticola strains, Coleophoma cylindrospora, Fusarium fracticaudum, Phialophora cf. hyalina, and Morchella septimelata.</title>
        <authorList>
            <person name="Wingfield B.D."/>
            <person name="Bills G.F."/>
            <person name="Dong Y."/>
            <person name="Huang W."/>
            <person name="Nel W.J."/>
            <person name="Swalarsk-Parry B.S."/>
            <person name="Vaghefi N."/>
            <person name="Wilken P.M."/>
            <person name="An Z."/>
            <person name="de Beer Z.W."/>
            <person name="De Vos L."/>
            <person name="Chen L."/>
            <person name="Duong T.A."/>
            <person name="Gao Y."/>
            <person name="Hammerbacher A."/>
            <person name="Kikkert J.R."/>
            <person name="Li Y."/>
            <person name="Li H."/>
            <person name="Li K."/>
            <person name="Li Q."/>
            <person name="Liu X."/>
            <person name="Ma X."/>
            <person name="Naidoo K."/>
            <person name="Pethybridge S.J."/>
            <person name="Sun J."/>
            <person name="Steenkamp E.T."/>
            <person name="van der Nest M.A."/>
            <person name="van Wyk S."/>
            <person name="Wingfield M.J."/>
            <person name="Xiong C."/>
            <person name="Yue Q."/>
            <person name="Zhang X."/>
        </authorList>
    </citation>
    <scope>NUCLEOTIDE SEQUENCE [LARGE SCALE GENOMIC DNA]</scope>
    <source>
        <strain evidence="3 4">BP 5553</strain>
    </source>
</reference>
<dbReference type="GO" id="GO:0005525">
    <property type="term" value="F:GTP binding"/>
    <property type="evidence" value="ECO:0007669"/>
    <property type="project" value="InterPro"/>
</dbReference>
<accession>A0A370T9H6</accession>
<dbReference type="PRINTS" id="PR00449">
    <property type="entry name" value="RASTRNSFRMNG"/>
</dbReference>
<dbReference type="AlphaFoldDB" id="A0A370T9H6"/>
<dbReference type="EMBL" id="NPIC01000016">
    <property type="protein sequence ID" value="RDL30213.1"/>
    <property type="molecule type" value="Genomic_DNA"/>
</dbReference>
<keyword evidence="2" id="KW-0539">Nucleus</keyword>
<dbReference type="PROSITE" id="PS51421">
    <property type="entry name" value="RAS"/>
    <property type="match status" value="1"/>
</dbReference>
<dbReference type="GeneID" id="43603340"/>
<dbReference type="PANTHER" id="PTHR37534">
    <property type="entry name" value="TRANSCRIPTIONAL ACTIVATOR PROTEIN UGA3"/>
    <property type="match status" value="1"/>
</dbReference>
<dbReference type="Gene3D" id="3.40.50.300">
    <property type="entry name" value="P-loop containing nucleotide triphosphate hydrolases"/>
    <property type="match status" value="1"/>
</dbReference>
<evidence type="ECO:0000256" key="2">
    <source>
        <dbReference type="ARBA" id="ARBA00023242"/>
    </source>
</evidence>
<dbReference type="GO" id="GO:0003700">
    <property type="term" value="F:DNA-binding transcription factor activity"/>
    <property type="evidence" value="ECO:0007669"/>
    <property type="project" value="TreeGrafter"/>
</dbReference>
<keyword evidence="4" id="KW-1185">Reference proteome</keyword>
<comment type="subcellular location">
    <subcellularLocation>
        <location evidence="1">Nucleus</location>
    </subcellularLocation>
</comment>
<dbReference type="GO" id="GO:0005634">
    <property type="term" value="C:nucleus"/>
    <property type="evidence" value="ECO:0007669"/>
    <property type="project" value="UniProtKB-SubCell"/>
</dbReference>
<dbReference type="Pfam" id="PF11951">
    <property type="entry name" value="Fungal_trans_2"/>
    <property type="match status" value="1"/>
</dbReference>
<dbReference type="InterPro" id="IPR001806">
    <property type="entry name" value="Small_GTPase"/>
</dbReference>
<evidence type="ECO:0008006" key="5">
    <source>
        <dbReference type="Google" id="ProtNLM"/>
    </source>
</evidence>
<dbReference type="SUPFAM" id="SSF52540">
    <property type="entry name" value="P-loop containing nucleoside triphosphate hydrolases"/>
    <property type="match status" value="1"/>
</dbReference>
<dbReference type="InterPro" id="IPR021858">
    <property type="entry name" value="Fun_TF"/>
</dbReference>
<dbReference type="GO" id="GO:0045944">
    <property type="term" value="P:positive regulation of transcription by RNA polymerase II"/>
    <property type="evidence" value="ECO:0007669"/>
    <property type="project" value="TreeGrafter"/>
</dbReference>
<evidence type="ECO:0000256" key="1">
    <source>
        <dbReference type="ARBA" id="ARBA00004123"/>
    </source>
</evidence>
<protein>
    <recommendedName>
        <fullName evidence="5">P-loop containing nucleoside triphosphate hydrolase</fullName>
    </recommendedName>
</protein>
<dbReference type="SMART" id="SM00173">
    <property type="entry name" value="RAS"/>
    <property type="match status" value="1"/>
</dbReference>
<dbReference type="Pfam" id="PF00071">
    <property type="entry name" value="Ras"/>
    <property type="match status" value="1"/>
</dbReference>
<evidence type="ECO:0000313" key="4">
    <source>
        <dbReference type="Proteomes" id="UP000254866"/>
    </source>
</evidence>
<dbReference type="GO" id="GO:0003924">
    <property type="term" value="F:GTPase activity"/>
    <property type="evidence" value="ECO:0007669"/>
    <property type="project" value="InterPro"/>
</dbReference>
<proteinExistence type="predicted"/>
<dbReference type="RefSeq" id="XP_031864821.1">
    <property type="nucleotide sequence ID" value="XM_032019114.1"/>
</dbReference>
<sequence length="414" mass="46014">MASDKALYKLMVLGDRDVGKTALVIQLCLQHFVETHVPTIEDSYRKQVEIDGQPCMLQVLDTGDLEMLGSRLALFLCSIGAVAAGHLSRTNKEYGLSIPQDQHKTSAARFYASAVNQLYLDIDSDNAGSDATLGACLLLCVYEISYTQERSWLGHLQGAAGLIDSRGGPRPGHYLTRLFSLLDISGLPFSGRAPSFKGAYWAGDITNGGEIVRWPYYDSRGAVADRTSALMTLITGLSDLRPGTSNSATATLQAQWDSCPAELPDMSNDWRVLTIPTLSESASLENEAFSRTRLCFYGCKIYISQILRPDYALPSQDQELARAINEILEIAEKTPEGHGLETGLYWGLFMAGVAIFNDVGKEKFIRRKMSVDTEGIFRADRPLAVLEKLWAMQHKHNRQFDWRGWLELRPFVLF</sequence>
<name>A0A370T9H6_9HELO</name>
<comment type="caution">
    <text evidence="3">The sequence shown here is derived from an EMBL/GenBank/DDBJ whole genome shotgun (WGS) entry which is preliminary data.</text>
</comment>